<dbReference type="NCBIfam" id="TIGR03135">
    <property type="entry name" value="malonate_mdcG"/>
    <property type="match status" value="1"/>
</dbReference>
<dbReference type="InterPro" id="IPR048903">
    <property type="entry name" value="MdcG_N"/>
</dbReference>
<dbReference type="RefSeq" id="WP_176572161.1">
    <property type="nucleotide sequence ID" value="NZ_CP056030.1"/>
</dbReference>
<gene>
    <name evidence="3" type="primary">mdcG</name>
    <name evidence="6" type="ORF">HWQ56_26985</name>
</gene>
<evidence type="ECO:0000313" key="7">
    <source>
        <dbReference type="Proteomes" id="UP000509568"/>
    </source>
</evidence>
<evidence type="ECO:0000256" key="2">
    <source>
        <dbReference type="ARBA" id="ARBA00022695"/>
    </source>
</evidence>
<dbReference type="EC" id="2.7.7.66" evidence="3"/>
<feature type="domain" description="Phosphoribosyl-dephospho-CoA transferase MdcG N-terminal" evidence="5">
    <location>
        <begin position="5"/>
        <end position="76"/>
    </location>
</feature>
<dbReference type="HAMAP" id="MF_00650">
    <property type="entry name" value="Malonate_MdcG"/>
    <property type="match status" value="1"/>
</dbReference>
<proteinExistence type="inferred from homology"/>
<evidence type="ECO:0000259" key="5">
    <source>
        <dbReference type="Pfam" id="PF20866"/>
    </source>
</evidence>
<feature type="active site" evidence="3">
    <location>
        <position position="130"/>
    </location>
</feature>
<dbReference type="InterPro" id="IPR049180">
    <property type="entry name" value="MdcG_C"/>
</dbReference>
<feature type="active site" evidence="3">
    <location>
        <position position="132"/>
    </location>
</feature>
<comment type="catalytic activity">
    <reaction evidence="3">
        <text>apo-[malonate decarboxylase ACP] + 2'-(5''-triphospho-alpha-D-ribosyl)-3'-dephospho-CoA = holo-[malonate decarboxylase ACP] + diphosphate</text>
        <dbReference type="Rhea" id="RHEA:42644"/>
        <dbReference type="Rhea" id="RHEA-COMP:10160"/>
        <dbReference type="Rhea" id="RHEA-COMP:10161"/>
        <dbReference type="ChEBI" id="CHEBI:29999"/>
        <dbReference type="ChEBI" id="CHEBI:33019"/>
        <dbReference type="ChEBI" id="CHEBI:61378"/>
        <dbReference type="ChEBI" id="CHEBI:82683"/>
        <dbReference type="EC" id="2.7.7.66"/>
    </reaction>
</comment>
<organism evidence="6 7">
    <name type="scientific">Pseudomonas eucalypticola</name>
    <dbReference type="NCBI Taxonomy" id="2599595"/>
    <lineage>
        <taxon>Bacteria</taxon>
        <taxon>Pseudomonadati</taxon>
        <taxon>Pseudomonadota</taxon>
        <taxon>Gammaproteobacteria</taxon>
        <taxon>Pseudomonadales</taxon>
        <taxon>Pseudomonadaceae</taxon>
        <taxon>Pseudomonas</taxon>
    </lineage>
</organism>
<dbReference type="Proteomes" id="UP000509568">
    <property type="component" value="Chromosome"/>
</dbReference>
<protein>
    <recommendedName>
        <fullName evidence="3">Phosphoribosyl-dephospho-CoA transferase</fullName>
        <ecNumber evidence="3">2.7.7.66</ecNumber>
    </recommendedName>
    <alternativeName>
        <fullName evidence="3">Malonate decarboxylase holo-[acyl-carrier-protein] synthase</fullName>
        <shortName evidence="3">Holo-ACP synthase</shortName>
    </alternativeName>
</protein>
<dbReference type="KEGG" id="pez:HWQ56_26985"/>
<evidence type="ECO:0000259" key="4">
    <source>
        <dbReference type="Pfam" id="PF10620"/>
    </source>
</evidence>
<sequence>MAVIRPHDLLWGLTPTHLPADAPAWVAAALADGQPVVVRRDAAAPGQVAVGVRGGQREQRYATHMPVAAISRQLSPEALRHCVGQRDWPALRVLYRLRPRLDESGWAWGVGGSAGFELASGFTALHAGSDLDLIVRTPQPLAREQARELLALLEEKVDVQLQTPAGGVALREWAGHGAKVLLKAADGARLVSDPWSLAP</sequence>
<feature type="domain" description="Phosphoribosyl-dephospho-CoA transferase MdcG C-terminal" evidence="4">
    <location>
        <begin position="79"/>
        <end position="194"/>
    </location>
</feature>
<evidence type="ECO:0000256" key="1">
    <source>
        <dbReference type="ARBA" id="ARBA00022679"/>
    </source>
</evidence>
<evidence type="ECO:0000313" key="6">
    <source>
        <dbReference type="EMBL" id="QKZ07229.1"/>
    </source>
</evidence>
<keyword evidence="7" id="KW-1185">Reference proteome</keyword>
<dbReference type="Pfam" id="PF10620">
    <property type="entry name" value="MdcG"/>
    <property type="match status" value="1"/>
</dbReference>
<dbReference type="InterPro" id="IPR017557">
    <property type="entry name" value="Holo-ACP_synthase"/>
</dbReference>
<name>A0A7D5H908_9PSED</name>
<dbReference type="EMBL" id="CP056030">
    <property type="protein sequence ID" value="QKZ07229.1"/>
    <property type="molecule type" value="Genomic_DNA"/>
</dbReference>
<dbReference type="GO" id="GO:0016779">
    <property type="term" value="F:nucleotidyltransferase activity"/>
    <property type="evidence" value="ECO:0007669"/>
    <property type="project" value="UniProtKB-UniRule"/>
</dbReference>
<reference evidence="6 7" key="1">
    <citation type="submission" date="2020-06" db="EMBL/GenBank/DDBJ databases">
        <title>Pseudomonas eucalypticola sp. nov., an endophyte of Eucalyptus dunnii leaves with biocontrol ability of eucalyptus leaf blight.</title>
        <authorList>
            <person name="Liu Y."/>
            <person name="Song Z."/>
            <person name="Zeng H."/>
            <person name="Lu M."/>
            <person name="Wang X."/>
            <person name="Lian X."/>
            <person name="Zhang Q."/>
        </authorList>
    </citation>
    <scope>NUCLEOTIDE SEQUENCE [LARGE SCALE GENOMIC DNA]</scope>
    <source>
        <strain evidence="6 7">NP-1</strain>
    </source>
</reference>
<dbReference type="AlphaFoldDB" id="A0A7D5H908"/>
<dbReference type="NCBIfam" id="NF002332">
    <property type="entry name" value="PRK01293.1"/>
    <property type="match status" value="1"/>
</dbReference>
<dbReference type="Pfam" id="PF20866">
    <property type="entry name" value="MdcG_N"/>
    <property type="match status" value="1"/>
</dbReference>
<accession>A0A7D5H908</accession>
<keyword evidence="1 3" id="KW-0808">Transferase</keyword>
<evidence type="ECO:0000256" key="3">
    <source>
        <dbReference type="HAMAP-Rule" id="MF_00650"/>
    </source>
</evidence>
<comment type="function">
    <text evidence="3">Transfers 2'-(5-triphosphoribosyl)-3'-dephosphocoenzyme-A to the apo-[acyl-carrier-protein] of the malonate decarboxylase to yield holo-[acyl-carrier-protein].</text>
</comment>
<comment type="similarity">
    <text evidence="3">Belongs to the MdcG family.</text>
</comment>
<keyword evidence="2 3" id="KW-0548">Nucleotidyltransferase</keyword>